<keyword evidence="6" id="KW-0508">mRNA splicing</keyword>
<dbReference type="OMA" id="SFAQVRW"/>
<dbReference type="Gene3D" id="4.10.280.110">
    <property type="entry name" value="Pre-mRNA processing factor 4 domain"/>
    <property type="match status" value="1"/>
</dbReference>
<name>A0A1Y1I040_KLENI</name>
<dbReference type="GO" id="GO:0071021">
    <property type="term" value="C:U2-type post-spliceosomal complex"/>
    <property type="evidence" value="ECO:0000318"/>
    <property type="project" value="GO_Central"/>
</dbReference>
<dbReference type="FunFam" id="1.20.940.10:FF:000004">
    <property type="entry name" value="Pre-mRNA-splicing factor 18"/>
    <property type="match status" value="1"/>
</dbReference>
<comment type="similarity">
    <text evidence="2">Belongs to the PRP18 family.</text>
</comment>
<gene>
    <name evidence="10" type="ORF">KFL_001240300</name>
</gene>
<evidence type="ECO:0000256" key="7">
    <source>
        <dbReference type="ARBA" id="ARBA00023242"/>
    </source>
</evidence>
<feature type="region of interest" description="Disordered" evidence="8">
    <location>
        <begin position="46"/>
        <end position="92"/>
    </location>
</feature>
<dbReference type="PANTHER" id="PTHR13007">
    <property type="entry name" value="PRE-MRNA SPLICING FACTOR-RELATED"/>
    <property type="match status" value="1"/>
</dbReference>
<keyword evidence="11" id="KW-1185">Reference proteome</keyword>
<feature type="region of interest" description="Disordered" evidence="8">
    <location>
        <begin position="173"/>
        <end position="209"/>
    </location>
</feature>
<dbReference type="InterPro" id="IPR039979">
    <property type="entry name" value="PRPF18"/>
</dbReference>
<dbReference type="Proteomes" id="UP000054558">
    <property type="component" value="Unassembled WGS sequence"/>
</dbReference>
<keyword evidence="5" id="KW-0747">Spliceosome</keyword>
<keyword evidence="7" id="KW-0539">Nucleus</keyword>
<sequence length="423" mass="47928">MHDAYLESFYAMDFLKKELERKRKAAQEDFGGRKFVRRGELEQKSIEKLRKEEEDERREKAAKDKTGAKGVEAEKQEAAAAKQEATTKSKADDKLAQIEAELDALEPAEVRRRLRLLKQPVTIFGEDDAARVARFKELLRAGVLLDDSDDEELMKGQRNDFLNDIAQIRRKEKHGGGLDKKKAVKDGAKEGVASGAEASGGEGVSEADGGKDAKLMKAAWEELSDEERILVYFKRLLREWGQELDDMPEKELRTSKGRSLIATQNQCQRYLEPMFRLCRKKRLPDDIRGSLMKIINFCRERDYRLASDAYVKLAIGNAPWPIGATSIGIHDRSAREKISATKIAHVMNDETTRKYLQSVKRLMTFAQRKYPTDPSKSLEFNSLANGSDLESLKVDRVQHTQQQQQAGMLRLEAGPQPVGGERT</sequence>
<dbReference type="Pfam" id="PF02840">
    <property type="entry name" value="Prp18"/>
    <property type="match status" value="1"/>
</dbReference>
<dbReference type="AlphaFoldDB" id="A0A1Y1I040"/>
<dbReference type="GO" id="GO:0000350">
    <property type="term" value="P:generation of catalytic spliceosome for second transesterification step"/>
    <property type="evidence" value="ECO:0000318"/>
    <property type="project" value="GO_Central"/>
</dbReference>
<dbReference type="PANTHER" id="PTHR13007:SF19">
    <property type="entry name" value="PRE-MRNA-SPLICING FACTOR 18"/>
    <property type="match status" value="1"/>
</dbReference>
<feature type="compositionally biased region" description="Basic and acidic residues" evidence="8">
    <location>
        <begin position="46"/>
        <end position="77"/>
    </location>
</feature>
<evidence type="ECO:0000256" key="3">
    <source>
        <dbReference type="ARBA" id="ARBA00018242"/>
    </source>
</evidence>
<reference evidence="10 11" key="1">
    <citation type="journal article" date="2014" name="Nat. Commun.">
        <title>Klebsormidium flaccidum genome reveals primary factors for plant terrestrial adaptation.</title>
        <authorList>
            <person name="Hori K."/>
            <person name="Maruyama F."/>
            <person name="Fujisawa T."/>
            <person name="Togashi T."/>
            <person name="Yamamoto N."/>
            <person name="Seo M."/>
            <person name="Sato S."/>
            <person name="Yamada T."/>
            <person name="Mori H."/>
            <person name="Tajima N."/>
            <person name="Moriyama T."/>
            <person name="Ikeuchi M."/>
            <person name="Watanabe M."/>
            <person name="Wada H."/>
            <person name="Kobayashi K."/>
            <person name="Saito M."/>
            <person name="Masuda T."/>
            <person name="Sasaki-Sekimoto Y."/>
            <person name="Mashiguchi K."/>
            <person name="Awai K."/>
            <person name="Shimojima M."/>
            <person name="Masuda S."/>
            <person name="Iwai M."/>
            <person name="Nobusawa T."/>
            <person name="Narise T."/>
            <person name="Kondo S."/>
            <person name="Saito H."/>
            <person name="Sato R."/>
            <person name="Murakawa M."/>
            <person name="Ihara Y."/>
            <person name="Oshima-Yamada Y."/>
            <person name="Ohtaka K."/>
            <person name="Satoh M."/>
            <person name="Sonobe K."/>
            <person name="Ishii M."/>
            <person name="Ohtani R."/>
            <person name="Kanamori-Sato M."/>
            <person name="Honoki R."/>
            <person name="Miyazaki D."/>
            <person name="Mochizuki H."/>
            <person name="Umetsu J."/>
            <person name="Higashi K."/>
            <person name="Shibata D."/>
            <person name="Kamiya Y."/>
            <person name="Sato N."/>
            <person name="Nakamura Y."/>
            <person name="Tabata S."/>
            <person name="Ida S."/>
            <person name="Kurokawa K."/>
            <person name="Ohta H."/>
        </authorList>
    </citation>
    <scope>NUCLEOTIDE SEQUENCE [LARGE SCALE GENOMIC DNA]</scope>
    <source>
        <strain evidence="10 11">NIES-2285</strain>
    </source>
</reference>
<feature type="domain" description="Pre-mRNA processing factor 4 (PRP4)-like" evidence="9">
    <location>
        <begin position="105"/>
        <end position="155"/>
    </location>
</feature>
<feature type="region of interest" description="Disordered" evidence="8">
    <location>
        <begin position="391"/>
        <end position="423"/>
    </location>
</feature>
<dbReference type="InterPro" id="IPR004098">
    <property type="entry name" value="Prp18"/>
</dbReference>
<dbReference type="InterPro" id="IPR014906">
    <property type="entry name" value="PRP4-like"/>
</dbReference>
<dbReference type="SUPFAM" id="SSF47938">
    <property type="entry name" value="Functional domain of the splicing factor Prp18"/>
    <property type="match status" value="1"/>
</dbReference>
<dbReference type="Pfam" id="PF08799">
    <property type="entry name" value="PRP4"/>
    <property type="match status" value="1"/>
</dbReference>
<dbReference type="EMBL" id="DF237073">
    <property type="protein sequence ID" value="GAQ82799.1"/>
    <property type="molecule type" value="Genomic_DNA"/>
</dbReference>
<keyword evidence="4" id="KW-0507">mRNA processing</keyword>
<evidence type="ECO:0000256" key="6">
    <source>
        <dbReference type="ARBA" id="ARBA00023187"/>
    </source>
</evidence>
<dbReference type="Gene3D" id="1.20.940.10">
    <property type="entry name" value="Functional domain of the splicing factor Prp18"/>
    <property type="match status" value="1"/>
</dbReference>
<evidence type="ECO:0000256" key="2">
    <source>
        <dbReference type="ARBA" id="ARBA00008137"/>
    </source>
</evidence>
<feature type="compositionally biased region" description="Basic and acidic residues" evidence="8">
    <location>
        <begin position="174"/>
        <end position="189"/>
    </location>
</feature>
<organism evidence="10 11">
    <name type="scientific">Klebsormidium nitens</name>
    <name type="common">Green alga</name>
    <name type="synonym">Ulothrix nitens</name>
    <dbReference type="NCBI Taxonomy" id="105231"/>
    <lineage>
        <taxon>Eukaryota</taxon>
        <taxon>Viridiplantae</taxon>
        <taxon>Streptophyta</taxon>
        <taxon>Klebsormidiophyceae</taxon>
        <taxon>Klebsormidiales</taxon>
        <taxon>Klebsormidiaceae</taxon>
        <taxon>Klebsormidium</taxon>
    </lineage>
</organism>
<accession>A0A1Y1I040</accession>
<dbReference type="GO" id="GO:0046540">
    <property type="term" value="C:U4/U6 x U5 tri-snRNP complex"/>
    <property type="evidence" value="ECO:0000318"/>
    <property type="project" value="GO_Central"/>
</dbReference>
<dbReference type="GO" id="GO:0005682">
    <property type="term" value="C:U5 snRNP"/>
    <property type="evidence" value="ECO:0000318"/>
    <property type="project" value="GO_Central"/>
</dbReference>
<dbReference type="SUPFAM" id="SSF158230">
    <property type="entry name" value="PRP4-like"/>
    <property type="match status" value="1"/>
</dbReference>
<evidence type="ECO:0000259" key="9">
    <source>
        <dbReference type="SMART" id="SM00500"/>
    </source>
</evidence>
<dbReference type="STRING" id="105231.A0A1Y1I040"/>
<dbReference type="SMART" id="SM00500">
    <property type="entry name" value="SFM"/>
    <property type="match status" value="1"/>
</dbReference>
<protein>
    <recommendedName>
        <fullName evidence="3">Pre-mRNA-splicing factor 18</fullName>
    </recommendedName>
</protein>
<dbReference type="InterPro" id="IPR036285">
    <property type="entry name" value="PRP4-like_sf"/>
</dbReference>
<proteinExistence type="inferred from homology"/>
<evidence type="ECO:0000256" key="8">
    <source>
        <dbReference type="SAM" id="MobiDB-lite"/>
    </source>
</evidence>
<comment type="subcellular location">
    <subcellularLocation>
        <location evidence="1">Nucleus</location>
    </subcellularLocation>
</comment>
<evidence type="ECO:0000256" key="5">
    <source>
        <dbReference type="ARBA" id="ARBA00022728"/>
    </source>
</evidence>
<evidence type="ECO:0000256" key="1">
    <source>
        <dbReference type="ARBA" id="ARBA00004123"/>
    </source>
</evidence>
<evidence type="ECO:0000313" key="11">
    <source>
        <dbReference type="Proteomes" id="UP000054558"/>
    </source>
</evidence>
<evidence type="ECO:0000313" key="10">
    <source>
        <dbReference type="EMBL" id="GAQ82799.1"/>
    </source>
</evidence>
<evidence type="ECO:0000256" key="4">
    <source>
        <dbReference type="ARBA" id="ARBA00022664"/>
    </source>
</evidence>
<dbReference type="OrthoDB" id="10261918at2759"/>